<comment type="caution">
    <text evidence="11">The sequence shown here is derived from an EMBL/GenBank/DDBJ whole genome shotgun (WGS) entry which is preliminary data.</text>
</comment>
<keyword evidence="7" id="KW-0175">Coiled coil</keyword>
<organism evidence="11 12">
    <name type="scientific">Deinococcus metallilatus</name>
    <dbReference type="NCBI Taxonomy" id="1211322"/>
    <lineage>
        <taxon>Bacteria</taxon>
        <taxon>Thermotogati</taxon>
        <taxon>Deinococcota</taxon>
        <taxon>Deinococci</taxon>
        <taxon>Deinococcales</taxon>
        <taxon>Deinococcaceae</taxon>
        <taxon>Deinococcus</taxon>
    </lineage>
</organism>
<dbReference type="Pfam" id="PF02518">
    <property type="entry name" value="HATPase_c"/>
    <property type="match status" value="1"/>
</dbReference>
<dbReference type="InterPro" id="IPR004358">
    <property type="entry name" value="Sig_transdc_His_kin-like_C"/>
</dbReference>
<evidence type="ECO:0000256" key="7">
    <source>
        <dbReference type="SAM" id="Coils"/>
    </source>
</evidence>
<dbReference type="SUPFAM" id="SSF47384">
    <property type="entry name" value="Homodimeric domain of signal transducing histidine kinase"/>
    <property type="match status" value="1"/>
</dbReference>
<dbReference type="PANTHER" id="PTHR43711">
    <property type="entry name" value="TWO-COMPONENT HISTIDINE KINASE"/>
    <property type="match status" value="1"/>
</dbReference>
<evidence type="ECO:0000313" key="11">
    <source>
        <dbReference type="EMBL" id="TLK21814.1"/>
    </source>
</evidence>
<accession>A0AAJ5JYQ8</accession>
<keyword evidence="8" id="KW-1133">Transmembrane helix</keyword>
<proteinExistence type="predicted"/>
<evidence type="ECO:0000313" key="12">
    <source>
        <dbReference type="Proteomes" id="UP000308000"/>
    </source>
</evidence>
<dbReference type="Gene3D" id="1.10.287.130">
    <property type="match status" value="1"/>
</dbReference>
<feature type="domain" description="Histidine kinase" evidence="9">
    <location>
        <begin position="302"/>
        <end position="515"/>
    </location>
</feature>
<dbReference type="PROSITE" id="PS50109">
    <property type="entry name" value="HIS_KIN"/>
    <property type="match status" value="1"/>
</dbReference>
<keyword evidence="4" id="KW-0808">Transferase</keyword>
<dbReference type="EC" id="2.7.13.3" evidence="2"/>
<comment type="catalytic activity">
    <reaction evidence="1">
        <text>ATP + protein L-histidine = ADP + protein N-phospho-L-histidine.</text>
        <dbReference type="EC" id="2.7.13.3"/>
    </reaction>
</comment>
<dbReference type="InterPro" id="IPR003594">
    <property type="entry name" value="HATPase_dom"/>
</dbReference>
<dbReference type="SMART" id="SM00387">
    <property type="entry name" value="HATPase_c"/>
    <property type="match status" value="1"/>
</dbReference>
<protein>
    <recommendedName>
        <fullName evidence="2">histidine kinase</fullName>
        <ecNumber evidence="2">2.7.13.3</ecNumber>
    </recommendedName>
</protein>
<dbReference type="SMART" id="SM00388">
    <property type="entry name" value="HisKA"/>
    <property type="match status" value="1"/>
</dbReference>
<dbReference type="SUPFAM" id="SSF55874">
    <property type="entry name" value="ATPase domain of HSP90 chaperone/DNA topoisomerase II/histidine kinase"/>
    <property type="match status" value="1"/>
</dbReference>
<feature type="coiled-coil region" evidence="7">
    <location>
        <begin position="122"/>
        <end position="152"/>
    </location>
</feature>
<evidence type="ECO:0000313" key="10">
    <source>
        <dbReference type="EMBL" id="MBB5297206.1"/>
    </source>
</evidence>
<dbReference type="PANTHER" id="PTHR43711:SF1">
    <property type="entry name" value="HISTIDINE KINASE 1"/>
    <property type="match status" value="1"/>
</dbReference>
<evidence type="ECO:0000256" key="6">
    <source>
        <dbReference type="ARBA" id="ARBA00023012"/>
    </source>
</evidence>
<keyword evidence="3" id="KW-0597">Phosphoprotein</keyword>
<evidence type="ECO:0000259" key="9">
    <source>
        <dbReference type="PROSITE" id="PS50109"/>
    </source>
</evidence>
<sequence>MRTRFPSSSREFMRELFPPPKLPLPDATVWAVSLSLLILVVLADIFTPASFAVGTVLSASVAFAALGTSKRVVWQLTALAVLANLIAGFWNGWRDGVEPFHLANRAVSILAVVLVGVLTIRAREASERAAALAQEERELTRERARRQLAEEMGGPLGQKEFVERAASTLQKLTGASSVEIGAVDRAILGHPYALALAPDLTAQDHPSRLNQRIPLEFLAHPVGAGDVWASGGGNVYLARLRRPTEGDLLLILSNPQTPPSVTGMAIRTLQPLLERTALLDDLRENREQLAERGEVLRDLVYAFSHDLRTPLLANGMNMRSALDGAYGELPQEYRTNLQNGLEANETLLALADQLLLVAKYESGENAQEDTQSVSLRDLVVSVVSDLKPRAQAKDVTFDTALSGVTVQGRKHDLRRAVQNLLDNAVKFSPPGGTVRVSLSGEYDEAVLTVRDQGRGIPADQQARLFQRFRGGGAGSGSGLGLYLTRRIAEAHGGSVRYQRSADARSDFTLTLPLGTP</sequence>
<reference evidence="11 12" key="1">
    <citation type="submission" date="2019-04" db="EMBL/GenBank/DDBJ databases">
        <title>Deinococcus metalilatus MA1002 mutant No.5.</title>
        <authorList>
            <person name="Park W."/>
            <person name="Park C."/>
        </authorList>
    </citation>
    <scope>NUCLEOTIDE SEQUENCE [LARGE SCALE GENOMIC DNA]</scope>
    <source>
        <strain evidence="11 12">MA1002-m5</strain>
    </source>
</reference>
<evidence type="ECO:0000256" key="8">
    <source>
        <dbReference type="SAM" id="Phobius"/>
    </source>
</evidence>
<dbReference type="InterPro" id="IPR050736">
    <property type="entry name" value="Sensor_HK_Regulatory"/>
</dbReference>
<dbReference type="AlphaFoldDB" id="A0AAJ5JYQ8"/>
<evidence type="ECO:0000256" key="4">
    <source>
        <dbReference type="ARBA" id="ARBA00022679"/>
    </source>
</evidence>
<keyword evidence="5 11" id="KW-0418">Kinase</keyword>
<evidence type="ECO:0000256" key="2">
    <source>
        <dbReference type="ARBA" id="ARBA00012438"/>
    </source>
</evidence>
<dbReference type="InterPro" id="IPR036890">
    <property type="entry name" value="HATPase_C_sf"/>
</dbReference>
<keyword evidence="8" id="KW-0472">Membrane</keyword>
<evidence type="ECO:0000256" key="3">
    <source>
        <dbReference type="ARBA" id="ARBA00022553"/>
    </source>
</evidence>
<dbReference type="CDD" id="cd00075">
    <property type="entry name" value="HATPase"/>
    <property type="match status" value="1"/>
</dbReference>
<dbReference type="InterPro" id="IPR003661">
    <property type="entry name" value="HisK_dim/P_dom"/>
</dbReference>
<dbReference type="Proteomes" id="UP000308000">
    <property type="component" value="Unassembled WGS sequence"/>
</dbReference>
<feature type="transmembrane region" description="Helical" evidence="8">
    <location>
        <begin position="73"/>
        <end position="90"/>
    </location>
</feature>
<feature type="transmembrane region" description="Helical" evidence="8">
    <location>
        <begin position="102"/>
        <end position="120"/>
    </location>
</feature>
<dbReference type="GO" id="GO:0000155">
    <property type="term" value="F:phosphorelay sensor kinase activity"/>
    <property type="evidence" value="ECO:0007669"/>
    <property type="project" value="InterPro"/>
</dbReference>
<dbReference type="InterPro" id="IPR005467">
    <property type="entry name" value="His_kinase_dom"/>
</dbReference>
<evidence type="ECO:0000256" key="5">
    <source>
        <dbReference type="ARBA" id="ARBA00022777"/>
    </source>
</evidence>
<gene>
    <name evidence="11" type="ORF">FCS05_18695</name>
    <name evidence="10" type="ORF">HNQ10_004077</name>
</gene>
<dbReference type="EMBL" id="JACHFV010000019">
    <property type="protein sequence ID" value="MBB5297206.1"/>
    <property type="molecule type" value="Genomic_DNA"/>
</dbReference>
<name>A0AAJ5JYQ8_9DEIO</name>
<evidence type="ECO:0000313" key="13">
    <source>
        <dbReference type="Proteomes" id="UP000536909"/>
    </source>
</evidence>
<dbReference type="Gene3D" id="3.30.565.10">
    <property type="entry name" value="Histidine kinase-like ATPase, C-terminal domain"/>
    <property type="match status" value="1"/>
</dbReference>
<keyword evidence="6" id="KW-0902">Two-component regulatory system</keyword>
<keyword evidence="13" id="KW-1185">Reference proteome</keyword>
<dbReference type="InterPro" id="IPR036097">
    <property type="entry name" value="HisK_dim/P_sf"/>
</dbReference>
<feature type="coiled-coil region" evidence="7">
    <location>
        <begin position="272"/>
        <end position="299"/>
    </location>
</feature>
<evidence type="ECO:0000256" key="1">
    <source>
        <dbReference type="ARBA" id="ARBA00000085"/>
    </source>
</evidence>
<keyword evidence="8" id="KW-0812">Transmembrane</keyword>
<dbReference type="PRINTS" id="PR00344">
    <property type="entry name" value="BCTRLSENSOR"/>
</dbReference>
<dbReference type="RefSeq" id="WP_129117478.1">
    <property type="nucleotide sequence ID" value="NZ_BSUI01000036.1"/>
</dbReference>
<dbReference type="EMBL" id="VBRC01000020">
    <property type="protein sequence ID" value="TLK21814.1"/>
    <property type="molecule type" value="Genomic_DNA"/>
</dbReference>
<dbReference type="Proteomes" id="UP000536909">
    <property type="component" value="Unassembled WGS sequence"/>
</dbReference>
<reference evidence="10 13" key="2">
    <citation type="submission" date="2020-08" db="EMBL/GenBank/DDBJ databases">
        <title>Genomic Encyclopedia of Type Strains, Phase IV (KMG-IV): sequencing the most valuable type-strain genomes for metagenomic binning, comparative biology and taxonomic classification.</title>
        <authorList>
            <person name="Goeker M."/>
        </authorList>
    </citation>
    <scope>NUCLEOTIDE SEQUENCE [LARGE SCALE GENOMIC DNA]</scope>
    <source>
        <strain evidence="10 13">DSM 105434</strain>
    </source>
</reference>